<dbReference type="AlphaFoldDB" id="A0A7J0FKP5"/>
<evidence type="ECO:0000313" key="1">
    <source>
        <dbReference type="EMBL" id="GFY99250.1"/>
    </source>
</evidence>
<reference evidence="1 2" key="1">
    <citation type="submission" date="2019-07" db="EMBL/GenBank/DDBJ databases">
        <title>De Novo Assembly of kiwifruit Actinidia rufa.</title>
        <authorList>
            <person name="Sugita-Konishi S."/>
            <person name="Sato K."/>
            <person name="Mori E."/>
            <person name="Abe Y."/>
            <person name="Kisaki G."/>
            <person name="Hamano K."/>
            <person name="Suezawa K."/>
            <person name="Otani M."/>
            <person name="Fukuda T."/>
            <person name="Manabe T."/>
            <person name="Gomi K."/>
            <person name="Tabuchi M."/>
            <person name="Akimitsu K."/>
            <person name="Kataoka I."/>
        </authorList>
    </citation>
    <scope>NUCLEOTIDE SEQUENCE [LARGE SCALE GENOMIC DNA]</scope>
    <source>
        <strain evidence="2">cv. Fuchu</strain>
    </source>
</reference>
<sequence>MPHWSLLQRWSSSQLFRTRRKVEGGEGDEHGLLKVLRMYCWNEFKAESFHHSMDSSREHLLDYGFEAKGICWRMDSRQGVDAMDELVELKLMDGVTFGWIWVFFMPAPHSTHMEVALRILRFLKAHPGCGLFYGINGHPRVEAVTDTGWRKKQTVVARSSVEAKYRAIAHTPLSFCG</sequence>
<accession>A0A7J0FKP5</accession>
<name>A0A7J0FKP5_9ERIC</name>
<dbReference type="EMBL" id="BJWL01000013">
    <property type="protein sequence ID" value="GFY99250.1"/>
    <property type="molecule type" value="Genomic_DNA"/>
</dbReference>
<organism evidence="1 2">
    <name type="scientific">Actinidia rufa</name>
    <dbReference type="NCBI Taxonomy" id="165716"/>
    <lineage>
        <taxon>Eukaryota</taxon>
        <taxon>Viridiplantae</taxon>
        <taxon>Streptophyta</taxon>
        <taxon>Embryophyta</taxon>
        <taxon>Tracheophyta</taxon>
        <taxon>Spermatophyta</taxon>
        <taxon>Magnoliopsida</taxon>
        <taxon>eudicotyledons</taxon>
        <taxon>Gunneridae</taxon>
        <taxon>Pentapetalae</taxon>
        <taxon>asterids</taxon>
        <taxon>Ericales</taxon>
        <taxon>Actinidiaceae</taxon>
        <taxon>Actinidia</taxon>
    </lineage>
</organism>
<comment type="caution">
    <text evidence="1">The sequence shown here is derived from an EMBL/GenBank/DDBJ whole genome shotgun (WGS) entry which is preliminary data.</text>
</comment>
<proteinExistence type="predicted"/>
<protein>
    <submittedName>
        <fullName evidence="1">Uncharacterized protein</fullName>
    </submittedName>
</protein>
<keyword evidence="2" id="KW-1185">Reference proteome</keyword>
<dbReference type="Proteomes" id="UP000585474">
    <property type="component" value="Unassembled WGS sequence"/>
</dbReference>
<gene>
    <name evidence="1" type="ORF">Acr_13g0006510</name>
</gene>
<dbReference type="OrthoDB" id="1296755at2759"/>
<evidence type="ECO:0000313" key="2">
    <source>
        <dbReference type="Proteomes" id="UP000585474"/>
    </source>
</evidence>